<evidence type="ECO:0000256" key="3">
    <source>
        <dbReference type="PROSITE-ProRule" id="PRU00529"/>
    </source>
</evidence>
<evidence type="ECO:0000259" key="4">
    <source>
        <dbReference type="PROSITE" id="PS51165"/>
    </source>
</evidence>
<dbReference type="EMBL" id="DS995299">
    <property type="protein sequence ID" value="EDZ64585.1"/>
    <property type="molecule type" value="Genomic_DNA"/>
</dbReference>
<reference evidence="6" key="1">
    <citation type="journal article" date="2012" name="Stand. Genomic Sci.">
        <title>Genome sequence of strain HIMB624, a cultured representative from the OM43 clade of marine Betaproteobacteria.</title>
        <authorList>
            <person name="Huggett M.J."/>
            <person name="Hayakawa D.H."/>
            <person name="Rappe M.S."/>
        </authorList>
    </citation>
    <scope>NUCLEOTIDE SEQUENCE [LARGE SCALE GENOMIC DNA]</scope>
    <source>
        <strain evidence="6">KB13</strain>
    </source>
</reference>
<dbReference type="InterPro" id="IPR054170">
    <property type="entry name" value="RlmL_1st"/>
</dbReference>
<dbReference type="Pfam" id="PF22020">
    <property type="entry name" value="RlmL_1st"/>
    <property type="match status" value="1"/>
</dbReference>
<accession>B6BTD9</accession>
<dbReference type="GO" id="GO:0070043">
    <property type="term" value="F:rRNA (guanine-N7-)-methyltransferase activity"/>
    <property type="evidence" value="ECO:0007669"/>
    <property type="project" value="TreeGrafter"/>
</dbReference>
<dbReference type="eggNOG" id="COG0116">
    <property type="taxonomic scope" value="Bacteria"/>
</dbReference>
<dbReference type="InterPro" id="IPR053943">
    <property type="entry name" value="RlmKL-like_Mtase_CS"/>
</dbReference>
<keyword evidence="3" id="KW-0694">RNA-binding</keyword>
<dbReference type="PANTHER" id="PTHR47313">
    <property type="entry name" value="RIBOSOMAL RNA LARGE SUBUNIT METHYLTRANSFERASE K/L"/>
    <property type="match status" value="1"/>
</dbReference>
<dbReference type="PROSITE" id="PS01261">
    <property type="entry name" value="UPF0020"/>
    <property type="match status" value="1"/>
</dbReference>
<name>B6BTD9_9PROT</name>
<proteinExistence type="predicted"/>
<keyword evidence="2" id="KW-0808">Transferase</keyword>
<dbReference type="GO" id="GO:0003723">
    <property type="term" value="F:RNA binding"/>
    <property type="evidence" value="ECO:0007669"/>
    <property type="project" value="UniProtKB-UniRule"/>
</dbReference>
<dbReference type="Pfam" id="PF01170">
    <property type="entry name" value="UPF0020"/>
    <property type="match status" value="1"/>
</dbReference>
<dbReference type="PROSITE" id="PS00092">
    <property type="entry name" value="N6_MTASE"/>
    <property type="match status" value="1"/>
</dbReference>
<feature type="domain" description="THUMP" evidence="4">
    <location>
        <begin position="47"/>
        <end position="158"/>
    </location>
</feature>
<dbReference type="SMART" id="SM00981">
    <property type="entry name" value="THUMP"/>
    <property type="match status" value="1"/>
</dbReference>
<evidence type="ECO:0000313" key="6">
    <source>
        <dbReference type="Proteomes" id="UP000004188"/>
    </source>
</evidence>
<dbReference type="InterPro" id="IPR029063">
    <property type="entry name" value="SAM-dependent_MTases_sf"/>
</dbReference>
<evidence type="ECO:0000256" key="2">
    <source>
        <dbReference type="ARBA" id="ARBA00022679"/>
    </source>
</evidence>
<dbReference type="CDD" id="cd11715">
    <property type="entry name" value="THUMP_AdoMetMT"/>
    <property type="match status" value="1"/>
</dbReference>
<keyword evidence="6" id="KW-1185">Reference proteome</keyword>
<organism evidence="5 6">
    <name type="scientific">beta proteobacterium KB13</name>
    <dbReference type="NCBI Taxonomy" id="314607"/>
    <lineage>
        <taxon>Bacteria</taxon>
        <taxon>Pseudomonadati</taxon>
        <taxon>Pseudomonadota</taxon>
        <taxon>Betaproteobacteria</taxon>
        <taxon>Nitrosomonadales</taxon>
        <taxon>OM43 clade</taxon>
    </lineage>
</organism>
<dbReference type="SUPFAM" id="SSF53335">
    <property type="entry name" value="S-adenosyl-L-methionine-dependent methyltransferases"/>
    <property type="match status" value="1"/>
</dbReference>
<dbReference type="InterPro" id="IPR004114">
    <property type="entry name" value="THUMP_dom"/>
</dbReference>
<dbReference type="STRING" id="314607.KB13_717"/>
<dbReference type="Proteomes" id="UP000004188">
    <property type="component" value="Unassembled WGS sequence"/>
</dbReference>
<sequence length="387" mass="44472">MSLEKISLFATCPRGLEKFLFNEIRSLDGQKIKVHDGGVSFNGNQDSMHSLNLTSRYATRVLKRLSYGQFKSENDLYQAAMKVKWDDIFPVNKTIKVSTTSIKTSLKSIDFVTLKIKDAICDVFNQKYKLRPNVDVRDPDIKVHLFLEKNNFIIYIDSSGKPLYQRGYRQKTIEAPLKENLAAGIITLSDWDFKEPLLDPMCGSGTLPIEAAMMALNIYPGMNRTFGFHHWHDFDKEVFHKIKVQLKEKQIEKELHIYASDIDRQAFNAASTNIDQMGLKPYIRINNRRFETSNAPNDHGVIVCNPPYGVRLDESEKLLESYQLWGSVLKKEFSGWRAYFISNDIAFPRGLRLSASKKTPLYNGALDCRLFEFVMVTGSNRKLKQEN</sequence>
<dbReference type="GO" id="GO:0008990">
    <property type="term" value="F:rRNA (guanine-N2-)-methyltransferase activity"/>
    <property type="evidence" value="ECO:0007669"/>
    <property type="project" value="TreeGrafter"/>
</dbReference>
<dbReference type="Gene3D" id="3.40.50.150">
    <property type="entry name" value="Vaccinia Virus protein VP39"/>
    <property type="match status" value="1"/>
</dbReference>
<gene>
    <name evidence="5" type="ORF">KB13_717</name>
</gene>
<dbReference type="InterPro" id="IPR000241">
    <property type="entry name" value="RlmKL-like_Mtase"/>
</dbReference>
<dbReference type="Gene3D" id="3.30.2130.30">
    <property type="match status" value="1"/>
</dbReference>
<keyword evidence="1 5" id="KW-0489">Methyltransferase</keyword>
<dbReference type="PROSITE" id="PS51165">
    <property type="entry name" value="THUMP"/>
    <property type="match status" value="1"/>
</dbReference>
<dbReference type="AlphaFoldDB" id="B6BTD9"/>
<dbReference type="HOGENOM" id="CLU_032119_3_0_4"/>
<dbReference type="InterPro" id="IPR002052">
    <property type="entry name" value="DNA_methylase_N6_adenine_CS"/>
</dbReference>
<protein>
    <submittedName>
        <fullName evidence="5">N6-adenine-specific DNA methylase</fullName>
    </submittedName>
</protein>
<dbReference type="PANTHER" id="PTHR47313:SF1">
    <property type="entry name" value="RIBOSOMAL RNA LARGE SUBUNIT METHYLTRANSFERASE K_L"/>
    <property type="match status" value="1"/>
</dbReference>
<dbReference type="Pfam" id="PF02926">
    <property type="entry name" value="THUMP"/>
    <property type="match status" value="1"/>
</dbReference>
<evidence type="ECO:0000256" key="1">
    <source>
        <dbReference type="ARBA" id="ARBA00022603"/>
    </source>
</evidence>
<evidence type="ECO:0000313" key="5">
    <source>
        <dbReference type="EMBL" id="EDZ64585.1"/>
    </source>
</evidence>